<dbReference type="AlphaFoldDB" id="A0A9W7FMK0"/>
<keyword evidence="3" id="KW-1185">Reference proteome</keyword>
<dbReference type="Proteomes" id="UP001165122">
    <property type="component" value="Unassembled WGS sequence"/>
</dbReference>
<proteinExistence type="predicted"/>
<sequence length="365" mass="41371">MSGFNDENENESDRSALLQSETALTAETFGDYVETLASTLEENKDKLASLLTPEAKRAEIMETQKEVMASYCGSWEVGKSSLVKLVSSKTVDSTYETMNNLIKTAYLNAVMDGEIVGEMKNVGELEADKILTFLDLCNSYVQTEENFSLLKSAFTQEAEIKLSIKAVNQKLVELQHEVMNKLGWDVEWATDELSMSRERYASDANLLNSLNNFITTMTQVSRTVIQEMTEKYSRELDDGVTKVVSSNSREVDPEAVGGRGQMEERMEEVPRETLKQMAVIEQDILAELMSYSPGELQAQMQICLQIRQSFMQQISLIPASERANFMLTVSPEVKRRLLMIKIWESYESKRGGRELKRVEKNTEDM</sequence>
<evidence type="ECO:0000256" key="1">
    <source>
        <dbReference type="SAM" id="MobiDB-lite"/>
    </source>
</evidence>
<accession>A0A9W7FMK0</accession>
<protein>
    <submittedName>
        <fullName evidence="2">Uncharacterized protein</fullName>
    </submittedName>
</protein>
<evidence type="ECO:0000313" key="2">
    <source>
        <dbReference type="EMBL" id="GMI15412.1"/>
    </source>
</evidence>
<dbReference type="EMBL" id="BRXW01000230">
    <property type="protein sequence ID" value="GMI15412.1"/>
    <property type="molecule type" value="Genomic_DNA"/>
</dbReference>
<evidence type="ECO:0000313" key="3">
    <source>
        <dbReference type="Proteomes" id="UP001165122"/>
    </source>
</evidence>
<feature type="compositionally biased region" description="Basic and acidic residues" evidence="1">
    <location>
        <begin position="261"/>
        <end position="270"/>
    </location>
</feature>
<feature type="region of interest" description="Disordered" evidence="1">
    <location>
        <begin position="243"/>
        <end position="270"/>
    </location>
</feature>
<gene>
    <name evidence="2" type="ORF">TrLO_g6738</name>
</gene>
<name>A0A9W7FMK0_9STRA</name>
<reference evidence="3" key="1">
    <citation type="journal article" date="2023" name="Commun. Biol.">
        <title>Genome analysis of Parmales, the sister group of diatoms, reveals the evolutionary specialization of diatoms from phago-mixotrophs to photoautotrophs.</title>
        <authorList>
            <person name="Ban H."/>
            <person name="Sato S."/>
            <person name="Yoshikawa S."/>
            <person name="Yamada K."/>
            <person name="Nakamura Y."/>
            <person name="Ichinomiya M."/>
            <person name="Sato N."/>
            <person name="Blanc-Mathieu R."/>
            <person name="Endo H."/>
            <person name="Kuwata A."/>
            <person name="Ogata H."/>
        </authorList>
    </citation>
    <scope>NUCLEOTIDE SEQUENCE [LARGE SCALE GENOMIC DNA]</scope>
    <source>
        <strain evidence="3">NIES 3700</strain>
    </source>
</reference>
<dbReference type="OrthoDB" id="190798at2759"/>
<comment type="caution">
    <text evidence="2">The sequence shown here is derived from an EMBL/GenBank/DDBJ whole genome shotgun (WGS) entry which is preliminary data.</text>
</comment>
<organism evidence="2 3">
    <name type="scientific">Triparma laevis f. longispina</name>
    <dbReference type="NCBI Taxonomy" id="1714387"/>
    <lineage>
        <taxon>Eukaryota</taxon>
        <taxon>Sar</taxon>
        <taxon>Stramenopiles</taxon>
        <taxon>Ochrophyta</taxon>
        <taxon>Bolidophyceae</taxon>
        <taxon>Parmales</taxon>
        <taxon>Triparmaceae</taxon>
        <taxon>Triparma</taxon>
    </lineage>
</organism>